<protein>
    <submittedName>
        <fullName evidence="2">Uncharacterized protein</fullName>
    </submittedName>
</protein>
<dbReference type="RefSeq" id="WP_163494037.1">
    <property type="nucleotide sequence ID" value="NZ_CP048711.1"/>
</dbReference>
<feature type="region of interest" description="Disordered" evidence="1">
    <location>
        <begin position="1"/>
        <end position="51"/>
    </location>
</feature>
<accession>A0A6C0U1C8</accession>
<sequence>MSDTRSRFEARDLSPPGFCKGPDGREKYIGPERRRSNRRSNGERRATVRFAENKVDRRQLEGRREGDRTPKFW</sequence>
<dbReference type="KEGG" id="kim:G3T16_04675"/>
<keyword evidence="3" id="KW-1185">Reference proteome</keyword>
<feature type="compositionally biased region" description="Basic and acidic residues" evidence="1">
    <location>
        <begin position="1"/>
        <end position="12"/>
    </location>
</feature>
<reference evidence="2 3" key="1">
    <citation type="submission" date="2020-02" db="EMBL/GenBank/DDBJ databases">
        <title>Genome sequencing for Kineobactrum sp. M2.</title>
        <authorList>
            <person name="Park S.-J."/>
        </authorList>
    </citation>
    <scope>NUCLEOTIDE SEQUENCE [LARGE SCALE GENOMIC DNA]</scope>
    <source>
        <strain evidence="2 3">M2</strain>
    </source>
</reference>
<dbReference type="EMBL" id="CP048711">
    <property type="protein sequence ID" value="QIB64787.1"/>
    <property type="molecule type" value="Genomic_DNA"/>
</dbReference>
<evidence type="ECO:0000256" key="1">
    <source>
        <dbReference type="SAM" id="MobiDB-lite"/>
    </source>
</evidence>
<evidence type="ECO:0000313" key="3">
    <source>
        <dbReference type="Proteomes" id="UP000477680"/>
    </source>
</evidence>
<feature type="compositionally biased region" description="Basic and acidic residues" evidence="1">
    <location>
        <begin position="22"/>
        <end position="51"/>
    </location>
</feature>
<dbReference type="AlphaFoldDB" id="A0A6C0U1C8"/>
<gene>
    <name evidence="2" type="ORF">G3T16_04675</name>
</gene>
<evidence type="ECO:0000313" key="2">
    <source>
        <dbReference type="EMBL" id="QIB64787.1"/>
    </source>
</evidence>
<proteinExistence type="predicted"/>
<dbReference type="Proteomes" id="UP000477680">
    <property type="component" value="Chromosome"/>
</dbReference>
<name>A0A6C0U1C8_9GAMM</name>
<organism evidence="2 3">
    <name type="scientific">Kineobactrum salinum</name>
    <dbReference type="NCBI Taxonomy" id="2708301"/>
    <lineage>
        <taxon>Bacteria</taxon>
        <taxon>Pseudomonadati</taxon>
        <taxon>Pseudomonadota</taxon>
        <taxon>Gammaproteobacteria</taxon>
        <taxon>Cellvibrionales</taxon>
        <taxon>Halieaceae</taxon>
        <taxon>Kineobactrum</taxon>
    </lineage>
</organism>